<evidence type="ECO:0000313" key="2">
    <source>
        <dbReference type="EMBL" id="TKR64749.1"/>
    </source>
</evidence>
<reference evidence="2 3" key="1">
    <citation type="journal article" date="2015" name="Genome Biol.">
        <title>Comparative genomics of Steinernema reveals deeply conserved gene regulatory networks.</title>
        <authorList>
            <person name="Dillman A.R."/>
            <person name="Macchietto M."/>
            <person name="Porter C.F."/>
            <person name="Rogers A."/>
            <person name="Williams B."/>
            <person name="Antoshechkin I."/>
            <person name="Lee M.M."/>
            <person name="Goodwin Z."/>
            <person name="Lu X."/>
            <person name="Lewis E.E."/>
            <person name="Goodrich-Blair H."/>
            <person name="Stock S.P."/>
            <person name="Adams B.J."/>
            <person name="Sternberg P.W."/>
            <person name="Mortazavi A."/>
        </authorList>
    </citation>
    <scope>NUCLEOTIDE SEQUENCE [LARGE SCALE GENOMIC DNA]</scope>
    <source>
        <strain evidence="2 3">ALL</strain>
    </source>
</reference>
<evidence type="ECO:0000256" key="1">
    <source>
        <dbReference type="SAM" id="SignalP"/>
    </source>
</evidence>
<keyword evidence="3" id="KW-1185">Reference proteome</keyword>
<sequence length="549" mass="62030">MLPKASIFLTFLLCLLPVRSATTEVEQFFDLLDNLTSEVVDSELAVIAKLKEVVNRSHELLREVGAPVGALVASTIGNITTSENDTLTVMALLHNRTKSIVKTFEKRRRQLKSSNLDDYLLVTHEITFTSHLNNFFDRLIILTHPEFGHFNDKEALLTACRDADPVYLVEYLERIYKFNCPLLTKDKISLYVMTHRVFKRIESKIPVSKWSTWQNKYYGSKHRILARITGLNSTAADAVLAKLEKLANKRPKSPDSYVKDLSAIAYSDGLTLTRTDKTSCLLELDTNANGYLREHLLALMQVLTIDLLKIELTTVACTDITNEGNNRTAINGVLNHVASQLEEIGKHVISWVEHMQYVSWPEIGIEAGQDALGFKSIPVLAFNNSAYQVLLKLEKRGSASASYQVLITDSKPKNAWSFLTQDLSNYANFTNFNGIDCHIFRCARNSSDRAVEAAQWFQEHHKYIKTSLENNTHLDSTKSILETIDRDVGPLVSSRFFRFALLLRNKALFWGNPKIYVCQASSDQNTTSYVVGIDKYGFFASSLKLILLL</sequence>
<dbReference type="OrthoDB" id="5902374at2759"/>
<evidence type="ECO:0000313" key="3">
    <source>
        <dbReference type="Proteomes" id="UP000298663"/>
    </source>
</evidence>
<organism evidence="2 3">
    <name type="scientific">Steinernema carpocapsae</name>
    <name type="common">Entomopathogenic nematode</name>
    <dbReference type="NCBI Taxonomy" id="34508"/>
    <lineage>
        <taxon>Eukaryota</taxon>
        <taxon>Metazoa</taxon>
        <taxon>Ecdysozoa</taxon>
        <taxon>Nematoda</taxon>
        <taxon>Chromadorea</taxon>
        <taxon>Rhabditida</taxon>
        <taxon>Tylenchina</taxon>
        <taxon>Panagrolaimomorpha</taxon>
        <taxon>Strongyloidoidea</taxon>
        <taxon>Steinernematidae</taxon>
        <taxon>Steinernema</taxon>
    </lineage>
</organism>
<reference evidence="2 3" key="2">
    <citation type="journal article" date="2019" name="G3 (Bethesda)">
        <title>Hybrid Assembly of the Genome of the Entomopathogenic Nematode Steinernema carpocapsae Identifies the X-Chromosome.</title>
        <authorList>
            <person name="Serra L."/>
            <person name="Macchietto M."/>
            <person name="Macias-Munoz A."/>
            <person name="McGill C.J."/>
            <person name="Rodriguez I.M."/>
            <person name="Rodriguez B."/>
            <person name="Murad R."/>
            <person name="Mortazavi A."/>
        </authorList>
    </citation>
    <scope>NUCLEOTIDE SEQUENCE [LARGE SCALE GENOMIC DNA]</scope>
    <source>
        <strain evidence="2 3">ALL</strain>
    </source>
</reference>
<feature type="signal peptide" evidence="1">
    <location>
        <begin position="1"/>
        <end position="20"/>
    </location>
</feature>
<comment type="caution">
    <text evidence="2">The sequence shown here is derived from an EMBL/GenBank/DDBJ whole genome shotgun (WGS) entry which is preliminary data.</text>
</comment>
<dbReference type="Proteomes" id="UP000298663">
    <property type="component" value="Unassembled WGS sequence"/>
</dbReference>
<accession>A0A4U5M772</accession>
<keyword evidence="1" id="KW-0732">Signal</keyword>
<proteinExistence type="predicted"/>
<dbReference type="EMBL" id="AZBU02000009">
    <property type="protein sequence ID" value="TKR64749.1"/>
    <property type="molecule type" value="Genomic_DNA"/>
</dbReference>
<name>A0A4U5M772_STECR</name>
<feature type="chain" id="PRO_5020595981" evidence="1">
    <location>
        <begin position="21"/>
        <end position="549"/>
    </location>
</feature>
<protein>
    <submittedName>
        <fullName evidence="2">Uncharacterized protein</fullName>
    </submittedName>
</protein>
<dbReference type="AlphaFoldDB" id="A0A4U5M772"/>
<gene>
    <name evidence="2" type="ORF">L596_025237</name>
</gene>